<keyword evidence="4" id="KW-1185">Reference proteome</keyword>
<comment type="similarity">
    <text evidence="1">Belongs to the methyltransferase superfamily. LaeA methyltransferase family.</text>
</comment>
<comment type="caution">
    <text evidence="3">The sequence shown here is derived from an EMBL/GenBank/DDBJ whole genome shotgun (WGS) entry which is preliminary data.</text>
</comment>
<reference evidence="3" key="1">
    <citation type="submission" date="2022-10" db="EMBL/GenBank/DDBJ databases">
        <title>Determination and structural analysis of whole genome sequence of Sarocladium strictum F4-1.</title>
        <authorList>
            <person name="Hu L."/>
            <person name="Jiang Y."/>
        </authorList>
    </citation>
    <scope>NUCLEOTIDE SEQUENCE</scope>
    <source>
        <strain evidence="3">F4-1</strain>
    </source>
</reference>
<dbReference type="Gene3D" id="3.40.50.150">
    <property type="entry name" value="Vaccinia Virus protein VP39"/>
    <property type="match status" value="1"/>
</dbReference>
<dbReference type="InterPro" id="IPR029063">
    <property type="entry name" value="SAM-dependent_MTases_sf"/>
</dbReference>
<dbReference type="PANTHER" id="PTHR43591">
    <property type="entry name" value="METHYLTRANSFERASE"/>
    <property type="match status" value="1"/>
</dbReference>
<dbReference type="CDD" id="cd02440">
    <property type="entry name" value="AdoMet_MTases"/>
    <property type="match status" value="1"/>
</dbReference>
<feature type="region of interest" description="Disordered" evidence="2">
    <location>
        <begin position="1"/>
        <end position="20"/>
    </location>
</feature>
<dbReference type="Proteomes" id="UP001175261">
    <property type="component" value="Unassembled WGS sequence"/>
</dbReference>
<dbReference type="SUPFAM" id="SSF53335">
    <property type="entry name" value="S-adenosyl-L-methionine-dependent methyltransferases"/>
    <property type="match status" value="1"/>
</dbReference>
<evidence type="ECO:0000256" key="1">
    <source>
        <dbReference type="ARBA" id="ARBA00038158"/>
    </source>
</evidence>
<proteinExistence type="inferred from homology"/>
<sequence>MFNKRCRDRAGKKVRDRGFWQQQQQQQLIMDRHPSAVASGQVLESTRGQLQDEVMSASAVSRTSTAGSFQFTFEVGQRSNQGSYIEPEASPDEARESSESLSESVQAYPEENGRTYHAYRAGSYAFPNDMPERERLSLQHNVLTRLFNGKLFFAPLNEVYPPRRILDIATGTGEWAIEMGDHFPQTQVTATDLSPIQPEEVPPNVTFFVEDSSEEWEYTTPFDYIHTRVTAGCWSSFRDQIATQAFEALNPGGYFESQEFDGTFSSDDGTLLPNSALAQWSDDLCAASEKLDRPVVMSKYLKRMYEEVGFVDVQERVFKIPTNGWPKDAKLKELGKIWESNMTQGLSGFSSALFNRVYERTPAEIEVSLVDVRRDLSNPRIHAYSSIYVVWGRKPYPGETWSSGSR</sequence>
<dbReference type="AlphaFoldDB" id="A0AA39L583"/>
<dbReference type="GO" id="GO:0008168">
    <property type="term" value="F:methyltransferase activity"/>
    <property type="evidence" value="ECO:0007669"/>
    <property type="project" value="TreeGrafter"/>
</dbReference>
<name>A0AA39L583_SARSR</name>
<evidence type="ECO:0000313" key="4">
    <source>
        <dbReference type="Proteomes" id="UP001175261"/>
    </source>
</evidence>
<evidence type="ECO:0000256" key="2">
    <source>
        <dbReference type="SAM" id="MobiDB-lite"/>
    </source>
</evidence>
<organism evidence="3 4">
    <name type="scientific">Sarocladium strictum</name>
    <name type="common">Black bundle disease fungus</name>
    <name type="synonym">Acremonium strictum</name>
    <dbReference type="NCBI Taxonomy" id="5046"/>
    <lineage>
        <taxon>Eukaryota</taxon>
        <taxon>Fungi</taxon>
        <taxon>Dikarya</taxon>
        <taxon>Ascomycota</taxon>
        <taxon>Pezizomycotina</taxon>
        <taxon>Sordariomycetes</taxon>
        <taxon>Hypocreomycetidae</taxon>
        <taxon>Hypocreales</taxon>
        <taxon>Sarocladiaceae</taxon>
        <taxon>Sarocladium</taxon>
    </lineage>
</organism>
<dbReference type="PANTHER" id="PTHR43591:SF10">
    <property type="entry name" value="ABC TRANSMEMBRANE TYPE-1 DOMAIN-CONTAINING PROTEIN-RELATED"/>
    <property type="match status" value="1"/>
</dbReference>
<feature type="compositionally biased region" description="Basic and acidic residues" evidence="2">
    <location>
        <begin position="8"/>
        <end position="18"/>
    </location>
</feature>
<evidence type="ECO:0000313" key="3">
    <source>
        <dbReference type="EMBL" id="KAK0384991.1"/>
    </source>
</evidence>
<dbReference type="Pfam" id="PF13489">
    <property type="entry name" value="Methyltransf_23"/>
    <property type="match status" value="1"/>
</dbReference>
<protein>
    <recommendedName>
        <fullName evidence="5">Methyltransferase</fullName>
    </recommendedName>
</protein>
<gene>
    <name evidence="3" type="ORF">NLU13_7469</name>
</gene>
<evidence type="ECO:0008006" key="5">
    <source>
        <dbReference type="Google" id="ProtNLM"/>
    </source>
</evidence>
<feature type="region of interest" description="Disordered" evidence="2">
    <location>
        <begin position="80"/>
        <end position="108"/>
    </location>
</feature>
<dbReference type="EMBL" id="JAPDFR010000007">
    <property type="protein sequence ID" value="KAK0384991.1"/>
    <property type="molecule type" value="Genomic_DNA"/>
</dbReference>
<accession>A0AA39L583</accession>